<evidence type="ECO:0000313" key="2">
    <source>
        <dbReference type="Proteomes" id="UP000006882"/>
    </source>
</evidence>
<evidence type="ECO:0000313" key="1">
    <source>
        <dbReference type="EMBL" id="ONI36195.1"/>
    </source>
</evidence>
<reference evidence="1 2" key="1">
    <citation type="journal article" date="2013" name="Nat. Genet.">
        <title>The high-quality draft genome of peach (Prunus persica) identifies unique patterns of genetic diversity, domestication and genome evolution.</title>
        <authorList>
            <consortium name="International Peach Genome Initiative"/>
            <person name="Verde I."/>
            <person name="Abbott A.G."/>
            <person name="Scalabrin S."/>
            <person name="Jung S."/>
            <person name="Shu S."/>
            <person name="Marroni F."/>
            <person name="Zhebentyayeva T."/>
            <person name="Dettori M.T."/>
            <person name="Grimwood J."/>
            <person name="Cattonaro F."/>
            <person name="Zuccolo A."/>
            <person name="Rossini L."/>
            <person name="Jenkins J."/>
            <person name="Vendramin E."/>
            <person name="Meisel L.A."/>
            <person name="Decroocq V."/>
            <person name="Sosinski B."/>
            <person name="Prochnik S."/>
            <person name="Mitros T."/>
            <person name="Policriti A."/>
            <person name="Cipriani G."/>
            <person name="Dondini L."/>
            <person name="Ficklin S."/>
            <person name="Goodstein D.M."/>
            <person name="Xuan P."/>
            <person name="Del Fabbro C."/>
            <person name="Aramini V."/>
            <person name="Copetti D."/>
            <person name="Gonzalez S."/>
            <person name="Horner D.S."/>
            <person name="Falchi R."/>
            <person name="Lucas S."/>
            <person name="Mica E."/>
            <person name="Maldonado J."/>
            <person name="Lazzari B."/>
            <person name="Bielenberg D."/>
            <person name="Pirona R."/>
            <person name="Miculan M."/>
            <person name="Barakat A."/>
            <person name="Testolin R."/>
            <person name="Stella A."/>
            <person name="Tartarini S."/>
            <person name="Tonutti P."/>
            <person name="Arus P."/>
            <person name="Orellana A."/>
            <person name="Wells C."/>
            <person name="Main D."/>
            <person name="Vizzotto G."/>
            <person name="Silva H."/>
            <person name="Salamini F."/>
            <person name="Schmutz J."/>
            <person name="Morgante M."/>
            <person name="Rokhsar D.S."/>
        </authorList>
    </citation>
    <scope>NUCLEOTIDE SEQUENCE [LARGE SCALE GENOMIC DNA]</scope>
    <source>
        <strain evidence="2">cv. Nemared</strain>
    </source>
</reference>
<keyword evidence="2" id="KW-1185">Reference proteome</keyword>
<dbReference type="AlphaFoldDB" id="A0A251RN56"/>
<dbReference type="Proteomes" id="UP000006882">
    <property type="component" value="Chromosome G1"/>
</dbReference>
<sequence length="101" mass="11914">MIYLRTKDNLVTNFEPLVIDKPEPTLGLKHWLPVTTISDGAAQRKMEALVVQDPELDLMTAPFKWRHFIKPSHWNHQLMPYICFSQLFLKLMCTFHSLLNY</sequence>
<gene>
    <name evidence="1" type="ORF">PRUPE_1G574500</name>
</gene>
<dbReference type="Gramene" id="ONI36195">
    <property type="protein sequence ID" value="ONI36195"/>
    <property type="gene ID" value="PRUPE_1G574500"/>
</dbReference>
<name>A0A251RN56_PRUPE</name>
<dbReference type="EMBL" id="CM007651">
    <property type="protein sequence ID" value="ONI36195.1"/>
    <property type="molecule type" value="Genomic_DNA"/>
</dbReference>
<proteinExistence type="predicted"/>
<organism evidence="1 2">
    <name type="scientific">Prunus persica</name>
    <name type="common">Peach</name>
    <name type="synonym">Amygdalus persica</name>
    <dbReference type="NCBI Taxonomy" id="3760"/>
    <lineage>
        <taxon>Eukaryota</taxon>
        <taxon>Viridiplantae</taxon>
        <taxon>Streptophyta</taxon>
        <taxon>Embryophyta</taxon>
        <taxon>Tracheophyta</taxon>
        <taxon>Spermatophyta</taxon>
        <taxon>Magnoliopsida</taxon>
        <taxon>eudicotyledons</taxon>
        <taxon>Gunneridae</taxon>
        <taxon>Pentapetalae</taxon>
        <taxon>rosids</taxon>
        <taxon>fabids</taxon>
        <taxon>Rosales</taxon>
        <taxon>Rosaceae</taxon>
        <taxon>Amygdaloideae</taxon>
        <taxon>Amygdaleae</taxon>
        <taxon>Prunus</taxon>
    </lineage>
</organism>
<protein>
    <submittedName>
        <fullName evidence="1">Uncharacterized protein</fullName>
    </submittedName>
</protein>
<accession>A0A251RN56</accession>